<dbReference type="InterPro" id="IPR004837">
    <property type="entry name" value="NaCa_Exmemb"/>
</dbReference>
<evidence type="ECO:0000256" key="5">
    <source>
        <dbReference type="SAM" id="Phobius"/>
    </source>
</evidence>
<evidence type="ECO:0000256" key="3">
    <source>
        <dbReference type="ARBA" id="ARBA00022989"/>
    </source>
</evidence>
<dbReference type="Gene3D" id="1.20.1420.30">
    <property type="entry name" value="NCX, central ion-binding region"/>
    <property type="match status" value="1"/>
</dbReference>
<dbReference type="InterPro" id="IPR044880">
    <property type="entry name" value="NCX_ion-bd_dom_sf"/>
</dbReference>
<dbReference type="PANTHER" id="PTHR10846">
    <property type="entry name" value="SODIUM/POTASSIUM/CALCIUM EXCHANGER"/>
    <property type="match status" value="1"/>
</dbReference>
<proteinExistence type="predicted"/>
<feature type="transmembrane region" description="Helical" evidence="5">
    <location>
        <begin position="207"/>
        <end position="230"/>
    </location>
</feature>
<dbReference type="GO" id="GO:0005262">
    <property type="term" value="F:calcium channel activity"/>
    <property type="evidence" value="ECO:0007669"/>
    <property type="project" value="TreeGrafter"/>
</dbReference>
<dbReference type="Proteomes" id="UP000236736">
    <property type="component" value="Unassembled WGS sequence"/>
</dbReference>
<comment type="subcellular location">
    <subcellularLocation>
        <location evidence="1">Membrane</location>
        <topology evidence="1">Multi-pass membrane protein</topology>
    </subcellularLocation>
</comment>
<keyword evidence="2 5" id="KW-0812">Transmembrane</keyword>
<keyword evidence="4 5" id="KW-0472">Membrane</keyword>
<dbReference type="GO" id="GO:0006874">
    <property type="term" value="P:intracellular calcium ion homeostasis"/>
    <property type="evidence" value="ECO:0007669"/>
    <property type="project" value="TreeGrafter"/>
</dbReference>
<reference evidence="8" key="1">
    <citation type="submission" date="2016-10" db="EMBL/GenBank/DDBJ databases">
        <authorList>
            <person name="Varghese N."/>
            <person name="Submissions S."/>
        </authorList>
    </citation>
    <scope>NUCLEOTIDE SEQUENCE [LARGE SCALE GENOMIC DNA]</scope>
    <source>
        <strain evidence="8">DSM 17298</strain>
    </source>
</reference>
<evidence type="ECO:0000256" key="4">
    <source>
        <dbReference type="ARBA" id="ARBA00023136"/>
    </source>
</evidence>
<evidence type="ECO:0000259" key="6">
    <source>
        <dbReference type="Pfam" id="PF01699"/>
    </source>
</evidence>
<dbReference type="GO" id="GO:0008273">
    <property type="term" value="F:calcium, potassium:sodium antiporter activity"/>
    <property type="evidence" value="ECO:0007669"/>
    <property type="project" value="TreeGrafter"/>
</dbReference>
<dbReference type="OrthoDB" id="9794225at2"/>
<accession>A0A1H5SYU8</accession>
<dbReference type="Gene3D" id="6.10.280.80">
    <property type="entry name" value="NCX, peripheral helical region"/>
    <property type="match status" value="1"/>
</dbReference>
<dbReference type="RefSeq" id="WP_103923281.1">
    <property type="nucleotide sequence ID" value="NZ_FNVR01000002.1"/>
</dbReference>
<dbReference type="GO" id="GO:0005886">
    <property type="term" value="C:plasma membrane"/>
    <property type="evidence" value="ECO:0007669"/>
    <property type="project" value="TreeGrafter"/>
</dbReference>
<dbReference type="EMBL" id="FNVR01000002">
    <property type="protein sequence ID" value="SEF54957.1"/>
    <property type="molecule type" value="Genomic_DNA"/>
</dbReference>
<keyword evidence="8" id="KW-1185">Reference proteome</keyword>
<dbReference type="PANTHER" id="PTHR10846:SF8">
    <property type="entry name" value="INNER MEMBRANE PROTEIN YRBG"/>
    <property type="match status" value="1"/>
</dbReference>
<feature type="transmembrane region" description="Helical" evidence="5">
    <location>
        <begin position="102"/>
        <end position="123"/>
    </location>
</feature>
<dbReference type="InterPro" id="IPR004481">
    <property type="entry name" value="K/Na/Ca-exchanger"/>
</dbReference>
<dbReference type="AlphaFoldDB" id="A0A1H5SYU8"/>
<sequence length="313" mass="34167">MTAYFLVALGLVILLLGGKFLVDGASSIALKLGMSTGLIGLTVVAFGTSAPELLVSINASLKGSSDISIGNVVGSNISNIALVLGLSGILYPILIRKNHIRFDYVMMLLFTVLFYLIALDYLISFWEGVFLFVILVTFNVYLFRNLGKGIIENQEEVNEELAQVKNYTWPTSVGLFLLGVLGLYFGSDLLVENAVLISREFGVSERVIGVTIIAIGTSLPELSTSIIAAYSKRTDLALGNILGSNIINILSIIGLTAMINPIMVSDAFITFDFLWMIGISLLLFPLMRTKMRITKVEGSILLLSYFAYLYFLL</sequence>
<name>A0A1H5SYU8_9BACT</name>
<keyword evidence="3 5" id="KW-1133">Transmembrane helix</keyword>
<feature type="transmembrane region" description="Helical" evidence="5">
    <location>
        <begin position="268"/>
        <end position="286"/>
    </location>
</feature>
<feature type="transmembrane region" description="Helical" evidence="5">
    <location>
        <begin position="129"/>
        <end position="146"/>
    </location>
</feature>
<gene>
    <name evidence="7" type="ORF">SAMN03080598_00560</name>
</gene>
<feature type="domain" description="Sodium/calcium exchanger membrane region" evidence="6">
    <location>
        <begin position="3"/>
        <end position="143"/>
    </location>
</feature>
<dbReference type="Pfam" id="PF01699">
    <property type="entry name" value="Na_Ca_ex"/>
    <property type="match status" value="2"/>
</dbReference>
<feature type="transmembrane region" description="Helical" evidence="5">
    <location>
        <begin position="167"/>
        <end position="187"/>
    </location>
</feature>
<evidence type="ECO:0000256" key="2">
    <source>
        <dbReference type="ARBA" id="ARBA00022692"/>
    </source>
</evidence>
<dbReference type="STRING" id="1120964.GCA_001313265_01085"/>
<feature type="domain" description="Sodium/calcium exchanger membrane region" evidence="6">
    <location>
        <begin position="172"/>
        <end position="312"/>
    </location>
</feature>
<feature type="transmembrane region" description="Helical" evidence="5">
    <location>
        <begin position="242"/>
        <end position="262"/>
    </location>
</feature>
<evidence type="ECO:0000313" key="8">
    <source>
        <dbReference type="Proteomes" id="UP000236736"/>
    </source>
</evidence>
<feature type="transmembrane region" description="Helical" evidence="5">
    <location>
        <begin position="293"/>
        <end position="311"/>
    </location>
</feature>
<evidence type="ECO:0000256" key="1">
    <source>
        <dbReference type="ARBA" id="ARBA00004141"/>
    </source>
</evidence>
<organism evidence="7 8">
    <name type="scientific">Algoriphagus boritolerans DSM 17298 = JCM 18970</name>
    <dbReference type="NCBI Taxonomy" id="1120964"/>
    <lineage>
        <taxon>Bacteria</taxon>
        <taxon>Pseudomonadati</taxon>
        <taxon>Bacteroidota</taxon>
        <taxon>Cytophagia</taxon>
        <taxon>Cytophagales</taxon>
        <taxon>Cyclobacteriaceae</taxon>
        <taxon>Algoriphagus</taxon>
    </lineage>
</organism>
<protein>
    <submittedName>
        <fullName evidence="7">Cation:H+ antiporter</fullName>
    </submittedName>
</protein>
<dbReference type="NCBIfam" id="TIGR00367">
    <property type="entry name" value="calcium/sodium antiporter"/>
    <property type="match status" value="1"/>
</dbReference>
<feature type="transmembrane region" description="Helical" evidence="5">
    <location>
        <begin position="77"/>
        <end position="95"/>
    </location>
</feature>
<evidence type="ECO:0000313" key="7">
    <source>
        <dbReference type="EMBL" id="SEF54957.1"/>
    </source>
</evidence>